<keyword evidence="10" id="KW-1185">Reference proteome</keyword>
<dbReference type="Proteomes" id="UP000604825">
    <property type="component" value="Unassembled WGS sequence"/>
</dbReference>
<dbReference type="EMBL" id="CAJGYO010000008">
    <property type="protein sequence ID" value="CAD6251224.1"/>
    <property type="molecule type" value="Genomic_DNA"/>
</dbReference>
<dbReference type="Gene3D" id="3.90.550.10">
    <property type="entry name" value="Spore Coat Polysaccharide Biosynthesis Protein SpsA, Chain A"/>
    <property type="match status" value="1"/>
</dbReference>
<evidence type="ECO:0000313" key="9">
    <source>
        <dbReference type="EMBL" id="CAD6251224.1"/>
    </source>
</evidence>
<keyword evidence="6" id="KW-0333">Golgi apparatus</keyword>
<feature type="compositionally biased region" description="Basic residues" evidence="8">
    <location>
        <begin position="39"/>
        <end position="48"/>
    </location>
</feature>
<dbReference type="PANTHER" id="PTHR32044">
    <property type="entry name" value="GLUCOMANNAN 4-BETA-MANNOSYLTRANSFERASE 9"/>
    <property type="match status" value="1"/>
</dbReference>
<keyword evidence="3" id="KW-0808">Transferase</keyword>
<proteinExistence type="predicted"/>
<sequence length="199" mass="22077">MRVPVGARARAAARAGGAAPGVPVAGDDGHDPGGEALRLRRLPRRPRVPARPAPPVPLGAHLRQRRRRRRRGVWPPMVLVQIPMYNEREVYKLSIGVACALEWPSARFVIQVLDDSTDPVVKVRTVRRRPDLLPLSQPPDLFAAIFVARPLATANQSCIKWDPHVTGTRVCRLPCLLLLRARLFVTGNYWPLALPVRSS</sequence>
<evidence type="ECO:0000256" key="4">
    <source>
        <dbReference type="ARBA" id="ARBA00022692"/>
    </source>
</evidence>
<dbReference type="GO" id="GO:0051753">
    <property type="term" value="F:mannan synthase activity"/>
    <property type="evidence" value="ECO:0007669"/>
    <property type="project" value="TreeGrafter"/>
</dbReference>
<keyword evidence="5" id="KW-1133">Transmembrane helix</keyword>
<evidence type="ECO:0000256" key="7">
    <source>
        <dbReference type="ARBA" id="ARBA00023136"/>
    </source>
</evidence>
<reference evidence="9" key="1">
    <citation type="submission" date="2020-10" db="EMBL/GenBank/DDBJ databases">
        <authorList>
            <person name="Han B."/>
            <person name="Lu T."/>
            <person name="Zhao Q."/>
            <person name="Huang X."/>
            <person name="Zhao Y."/>
        </authorList>
    </citation>
    <scope>NUCLEOTIDE SEQUENCE</scope>
</reference>
<evidence type="ECO:0000256" key="2">
    <source>
        <dbReference type="ARBA" id="ARBA00022676"/>
    </source>
</evidence>
<name>A0A811PXA8_9POAL</name>
<dbReference type="GO" id="GO:0000139">
    <property type="term" value="C:Golgi membrane"/>
    <property type="evidence" value="ECO:0007669"/>
    <property type="project" value="UniProtKB-SubCell"/>
</dbReference>
<dbReference type="AlphaFoldDB" id="A0A811PXA8"/>
<keyword evidence="2" id="KW-0328">Glycosyltransferase</keyword>
<organism evidence="9 10">
    <name type="scientific">Miscanthus lutarioriparius</name>
    <dbReference type="NCBI Taxonomy" id="422564"/>
    <lineage>
        <taxon>Eukaryota</taxon>
        <taxon>Viridiplantae</taxon>
        <taxon>Streptophyta</taxon>
        <taxon>Embryophyta</taxon>
        <taxon>Tracheophyta</taxon>
        <taxon>Spermatophyta</taxon>
        <taxon>Magnoliopsida</taxon>
        <taxon>Liliopsida</taxon>
        <taxon>Poales</taxon>
        <taxon>Poaceae</taxon>
        <taxon>PACMAD clade</taxon>
        <taxon>Panicoideae</taxon>
        <taxon>Andropogonodae</taxon>
        <taxon>Andropogoneae</taxon>
        <taxon>Saccharinae</taxon>
        <taxon>Miscanthus</taxon>
    </lineage>
</organism>
<dbReference type="OrthoDB" id="785482at2759"/>
<feature type="compositionally biased region" description="Low complexity" evidence="8">
    <location>
        <begin position="1"/>
        <end position="26"/>
    </location>
</feature>
<gene>
    <name evidence="9" type="ORF">NCGR_LOCUS34981</name>
</gene>
<comment type="subcellular location">
    <subcellularLocation>
        <location evidence="1">Golgi apparatus membrane</location>
    </subcellularLocation>
</comment>
<keyword evidence="7" id="KW-0472">Membrane</keyword>
<feature type="region of interest" description="Disordered" evidence="8">
    <location>
        <begin position="1"/>
        <end position="67"/>
    </location>
</feature>
<dbReference type="InterPro" id="IPR029044">
    <property type="entry name" value="Nucleotide-diphossugar_trans"/>
</dbReference>
<evidence type="ECO:0000256" key="1">
    <source>
        <dbReference type="ARBA" id="ARBA00004394"/>
    </source>
</evidence>
<evidence type="ECO:0000256" key="5">
    <source>
        <dbReference type="ARBA" id="ARBA00022989"/>
    </source>
</evidence>
<accession>A0A811PXA8</accession>
<evidence type="ECO:0008006" key="11">
    <source>
        <dbReference type="Google" id="ProtNLM"/>
    </source>
</evidence>
<evidence type="ECO:0000256" key="3">
    <source>
        <dbReference type="ARBA" id="ARBA00022679"/>
    </source>
</evidence>
<evidence type="ECO:0000256" key="8">
    <source>
        <dbReference type="SAM" id="MobiDB-lite"/>
    </source>
</evidence>
<evidence type="ECO:0000313" key="10">
    <source>
        <dbReference type="Proteomes" id="UP000604825"/>
    </source>
</evidence>
<keyword evidence="4" id="KW-0812">Transmembrane</keyword>
<evidence type="ECO:0000256" key="6">
    <source>
        <dbReference type="ARBA" id="ARBA00023034"/>
    </source>
</evidence>
<protein>
    <recommendedName>
        <fullName evidence="11">Glycosyltransferase 2-like domain-containing protein</fullName>
    </recommendedName>
</protein>
<comment type="caution">
    <text evidence="9">The sequence shown here is derived from an EMBL/GenBank/DDBJ whole genome shotgun (WGS) entry which is preliminary data.</text>
</comment>
<dbReference type="PANTHER" id="PTHR32044:SF58">
    <property type="entry name" value="GLUCOMANNAN 4-BETA-MANNOSYLTRANSFERASE 11-RELATED"/>
    <property type="match status" value="1"/>
</dbReference>